<dbReference type="InterPro" id="IPR013083">
    <property type="entry name" value="Znf_RING/FYVE/PHD"/>
</dbReference>
<comment type="subunit">
    <text evidence="8">Forms a heterodimer with SLX4.</text>
</comment>
<dbReference type="PROSITE" id="PS50164">
    <property type="entry name" value="GIY_YIG"/>
    <property type="match status" value="1"/>
</dbReference>
<comment type="cofactor">
    <cofactor evidence="8">
        <name>a divalent metal cation</name>
        <dbReference type="ChEBI" id="CHEBI:60240"/>
    </cofactor>
</comment>
<dbReference type="EMBL" id="QPFP01000004">
    <property type="protein sequence ID" value="TEB37495.1"/>
    <property type="molecule type" value="Genomic_DNA"/>
</dbReference>
<keyword evidence="12" id="KW-1185">Reference proteome</keyword>
<feature type="compositionally biased region" description="Low complexity" evidence="9">
    <location>
        <begin position="577"/>
        <end position="587"/>
    </location>
</feature>
<feature type="compositionally biased region" description="Pro residues" evidence="9">
    <location>
        <begin position="180"/>
        <end position="192"/>
    </location>
</feature>
<dbReference type="OrthoDB" id="24645at2759"/>
<evidence type="ECO:0000256" key="1">
    <source>
        <dbReference type="ARBA" id="ARBA00022722"/>
    </source>
</evidence>
<feature type="compositionally biased region" description="Low complexity" evidence="9">
    <location>
        <begin position="529"/>
        <end position="542"/>
    </location>
</feature>
<evidence type="ECO:0000256" key="3">
    <source>
        <dbReference type="ARBA" id="ARBA00022763"/>
    </source>
</evidence>
<dbReference type="Gene3D" id="3.40.1440.10">
    <property type="entry name" value="GIY-YIG endonuclease"/>
    <property type="match status" value="1"/>
</dbReference>
<keyword evidence="5 8" id="KW-0233">DNA recombination</keyword>
<evidence type="ECO:0000256" key="7">
    <source>
        <dbReference type="ARBA" id="ARBA00023242"/>
    </source>
</evidence>
<dbReference type="InterPro" id="IPR027520">
    <property type="entry name" value="Slx1"/>
</dbReference>
<organism evidence="11 12">
    <name type="scientific">Coprinellus micaceus</name>
    <name type="common">Glistening ink-cap mushroom</name>
    <name type="synonym">Coprinus micaceus</name>
    <dbReference type="NCBI Taxonomy" id="71717"/>
    <lineage>
        <taxon>Eukaryota</taxon>
        <taxon>Fungi</taxon>
        <taxon>Dikarya</taxon>
        <taxon>Basidiomycota</taxon>
        <taxon>Agaricomycotina</taxon>
        <taxon>Agaricomycetes</taxon>
        <taxon>Agaricomycetidae</taxon>
        <taxon>Agaricales</taxon>
        <taxon>Agaricineae</taxon>
        <taxon>Psathyrellaceae</taxon>
        <taxon>Coprinellus</taxon>
    </lineage>
</organism>
<keyword evidence="6 8" id="KW-0234">DNA repair</keyword>
<dbReference type="InterPro" id="IPR035901">
    <property type="entry name" value="GIY-YIG_endonuc_sf"/>
</dbReference>
<protein>
    <recommendedName>
        <fullName evidence="10">GIY-YIG domain-containing protein</fullName>
    </recommendedName>
</protein>
<dbReference type="GO" id="GO:0017108">
    <property type="term" value="F:5'-flap endonuclease activity"/>
    <property type="evidence" value="ECO:0007669"/>
    <property type="project" value="InterPro"/>
</dbReference>
<dbReference type="GO" id="GO:0008821">
    <property type="term" value="F:crossover junction DNA endonuclease activity"/>
    <property type="evidence" value="ECO:0007669"/>
    <property type="project" value="TreeGrafter"/>
</dbReference>
<evidence type="ECO:0000256" key="4">
    <source>
        <dbReference type="ARBA" id="ARBA00022801"/>
    </source>
</evidence>
<feature type="compositionally biased region" description="Basic and acidic residues" evidence="9">
    <location>
        <begin position="56"/>
        <end position="67"/>
    </location>
</feature>
<keyword evidence="4 8" id="KW-0378">Hydrolase</keyword>
<proteinExistence type="inferred from homology"/>
<keyword evidence="1 8" id="KW-0540">Nuclease</keyword>
<accession>A0A4Y7TTI7</accession>
<reference evidence="11 12" key="1">
    <citation type="journal article" date="2019" name="Nat. Ecol. Evol.">
        <title>Megaphylogeny resolves global patterns of mushroom evolution.</title>
        <authorList>
            <person name="Varga T."/>
            <person name="Krizsan K."/>
            <person name="Foldi C."/>
            <person name="Dima B."/>
            <person name="Sanchez-Garcia M."/>
            <person name="Sanchez-Ramirez S."/>
            <person name="Szollosi G.J."/>
            <person name="Szarkandi J.G."/>
            <person name="Papp V."/>
            <person name="Albert L."/>
            <person name="Andreopoulos W."/>
            <person name="Angelini C."/>
            <person name="Antonin V."/>
            <person name="Barry K.W."/>
            <person name="Bougher N.L."/>
            <person name="Buchanan P."/>
            <person name="Buyck B."/>
            <person name="Bense V."/>
            <person name="Catcheside P."/>
            <person name="Chovatia M."/>
            <person name="Cooper J."/>
            <person name="Damon W."/>
            <person name="Desjardin D."/>
            <person name="Finy P."/>
            <person name="Geml J."/>
            <person name="Haridas S."/>
            <person name="Hughes K."/>
            <person name="Justo A."/>
            <person name="Karasinski D."/>
            <person name="Kautmanova I."/>
            <person name="Kiss B."/>
            <person name="Kocsube S."/>
            <person name="Kotiranta H."/>
            <person name="LaButti K.M."/>
            <person name="Lechner B.E."/>
            <person name="Liimatainen K."/>
            <person name="Lipzen A."/>
            <person name="Lukacs Z."/>
            <person name="Mihaltcheva S."/>
            <person name="Morgado L.N."/>
            <person name="Niskanen T."/>
            <person name="Noordeloos M.E."/>
            <person name="Ohm R.A."/>
            <person name="Ortiz-Santana B."/>
            <person name="Ovrebo C."/>
            <person name="Racz N."/>
            <person name="Riley R."/>
            <person name="Savchenko A."/>
            <person name="Shiryaev A."/>
            <person name="Soop K."/>
            <person name="Spirin V."/>
            <person name="Szebenyi C."/>
            <person name="Tomsovsky M."/>
            <person name="Tulloss R.E."/>
            <person name="Uehling J."/>
            <person name="Grigoriev I.V."/>
            <person name="Vagvolgyi C."/>
            <person name="Papp T."/>
            <person name="Martin F.M."/>
            <person name="Miettinen O."/>
            <person name="Hibbett D.S."/>
            <person name="Nagy L.G."/>
        </authorList>
    </citation>
    <scope>NUCLEOTIDE SEQUENCE [LARGE SCALE GENOMIC DNA]</scope>
    <source>
        <strain evidence="11 12">FP101781</strain>
    </source>
</reference>
<feature type="region of interest" description="Disordered" evidence="9">
    <location>
        <begin position="386"/>
        <end position="642"/>
    </location>
</feature>
<dbReference type="Proteomes" id="UP000298030">
    <property type="component" value="Unassembled WGS sequence"/>
</dbReference>
<dbReference type="PANTHER" id="PTHR20208">
    <property type="entry name" value="STRUCTURE-SPECIFIC ENDONUCLEASE SUBUNIT SLX1"/>
    <property type="match status" value="1"/>
</dbReference>
<feature type="compositionally biased region" description="Low complexity" evidence="9">
    <location>
        <begin position="444"/>
        <end position="470"/>
    </location>
</feature>
<feature type="compositionally biased region" description="Basic residues" evidence="9">
    <location>
        <begin position="560"/>
        <end position="571"/>
    </location>
</feature>
<feature type="compositionally biased region" description="Basic residues" evidence="9">
    <location>
        <begin position="434"/>
        <end position="443"/>
    </location>
</feature>
<evidence type="ECO:0000313" key="12">
    <source>
        <dbReference type="Proteomes" id="UP000298030"/>
    </source>
</evidence>
<dbReference type="STRING" id="71717.A0A4Y7TTI7"/>
<evidence type="ECO:0000256" key="6">
    <source>
        <dbReference type="ARBA" id="ARBA00023204"/>
    </source>
</evidence>
<dbReference type="PANTHER" id="PTHR20208:SF10">
    <property type="entry name" value="STRUCTURE-SPECIFIC ENDONUCLEASE SUBUNIT SLX1"/>
    <property type="match status" value="1"/>
</dbReference>
<evidence type="ECO:0000256" key="5">
    <source>
        <dbReference type="ARBA" id="ARBA00023172"/>
    </source>
</evidence>
<sequence length="763" mass="81782">MPPRPARPGLTARPSLHDPSFPAFYACYLLRSIQTPDSKAIYIGSTPSPPRRIRQHNGELKRGARKTEGRRPWVMQMIVHGFPSSHAALQFEWAWQNPQKSRHLKDDNNKPLFSRRARMVTSGIKVVQAMIRSHPWNLWPLHVKLFTEEARDVWDALLIRRSKAAQKAAKGTKPGRPEATDPPPPSIPPSAHFPPGFTWSVELEGVDGRSGHPEGSGRTAPLCVKDQHFSSLIWAKNTAVLASPDGVSCAICGDAIAFGQEDPLNTTLCPHDNNCLSVSHFSCLAKHFLSSSQILPESPSSPASLASSSITAATAGPMRHIHTHTHTHSFTQRSTFIPRGGECPSCSKYTLWGDIVRGLYRRKAGPAAVAALADKAAEDEDIDDGLASDDLFASDPELESPGRKMRRGRKGKGKAKASSSSLEEDEDGDDIGLPKKKGRKRRSSSASESGSGSSSGESFDLDVSSTSSSDELMAEILQKPKRGKSRAKGKDKEATTPTKAKAKGKGKSKGAESEDEEVSSPTKKRRGRSSSSKPSKSASGSDSDSDNDLFLPDPVTPKTSKAKSSRAKSGSRKTLEAEAPVAVVAETPKPKRRSKKPTDPSTSPNPSESRGYHTPAVAAPSTSPTTHFHVPSPALNRTPRPFPLLGAHPILASRTNLNLDSKLRSTLLLPDSDESDSGGEDAYDFAKLGRGVRMTKQVVQGEVWEFDEESSGVCGSEGEGAIGEVTTGFEALGVNGGPELIEVSSGAESDGAGRFIIVNSDSD</sequence>
<keyword evidence="2 8" id="KW-0255">Endonuclease</keyword>
<comment type="similarity">
    <text evidence="8">Belongs to the SLX1 family.</text>
</comment>
<dbReference type="GO" id="GO:0000724">
    <property type="term" value="P:double-strand break repair via homologous recombination"/>
    <property type="evidence" value="ECO:0007669"/>
    <property type="project" value="TreeGrafter"/>
</dbReference>
<dbReference type="Pfam" id="PF01541">
    <property type="entry name" value="GIY-YIG"/>
    <property type="match status" value="1"/>
</dbReference>
<gene>
    <name evidence="11" type="ORF">FA13DRAFT_1786621</name>
</gene>
<dbReference type="GO" id="GO:0033557">
    <property type="term" value="C:Slx1-Slx4 complex"/>
    <property type="evidence" value="ECO:0007669"/>
    <property type="project" value="UniProtKB-UniRule"/>
</dbReference>
<comment type="caution">
    <text evidence="11">The sequence shown here is derived from an EMBL/GenBank/DDBJ whole genome shotgun (WGS) entry which is preliminary data.</text>
</comment>
<dbReference type="InterPro" id="IPR000305">
    <property type="entry name" value="GIY-YIG_endonuc"/>
</dbReference>
<feature type="region of interest" description="Disordered" evidence="9">
    <location>
        <begin position="43"/>
        <end position="67"/>
    </location>
</feature>
<comment type="function">
    <text evidence="8">Catalytic subunit of the SLX1-SLX4 structure-specific endonuclease that resolves DNA secondary structures generated during DNA repair and recombination. Has endonuclease activity towards branched DNA substrates, introducing single-strand cuts in duplex DNA close to junctions with ss-DNA.</text>
</comment>
<evidence type="ECO:0000259" key="10">
    <source>
        <dbReference type="PROSITE" id="PS50164"/>
    </source>
</evidence>
<comment type="caution">
    <text evidence="8">Lacks conserved residue(s) required for the propagation of feature annotation.</text>
</comment>
<evidence type="ECO:0000256" key="8">
    <source>
        <dbReference type="HAMAP-Rule" id="MF_03100"/>
    </source>
</evidence>
<name>A0A4Y7TTI7_COPMI</name>
<evidence type="ECO:0000313" key="11">
    <source>
        <dbReference type="EMBL" id="TEB37495.1"/>
    </source>
</evidence>
<evidence type="ECO:0000256" key="2">
    <source>
        <dbReference type="ARBA" id="ARBA00022759"/>
    </source>
</evidence>
<feature type="region of interest" description="Disordered" evidence="9">
    <location>
        <begin position="165"/>
        <end position="192"/>
    </location>
</feature>
<comment type="subcellular location">
    <subcellularLocation>
        <location evidence="8">Nucleus</location>
    </subcellularLocation>
</comment>
<dbReference type="CDD" id="cd10455">
    <property type="entry name" value="GIY-YIG_SLX1"/>
    <property type="match status" value="1"/>
</dbReference>
<keyword evidence="7 8" id="KW-0539">Nucleus</keyword>
<dbReference type="AlphaFoldDB" id="A0A4Y7TTI7"/>
<dbReference type="Gene3D" id="3.30.40.10">
    <property type="entry name" value="Zinc/RING finger domain, C3HC4 (zinc finger)"/>
    <property type="match status" value="1"/>
</dbReference>
<feature type="domain" description="GIY-YIG" evidence="10">
    <location>
        <begin position="23"/>
        <end position="105"/>
    </location>
</feature>
<evidence type="ECO:0000256" key="9">
    <source>
        <dbReference type="SAM" id="MobiDB-lite"/>
    </source>
</evidence>
<feature type="compositionally biased region" description="Basic residues" evidence="9">
    <location>
        <begin position="403"/>
        <end position="415"/>
    </location>
</feature>
<dbReference type="InterPro" id="IPR050381">
    <property type="entry name" value="SLX1_endonuclease"/>
</dbReference>
<dbReference type="HAMAP" id="MF_03100">
    <property type="entry name" value="Endonuc_su_Slx1"/>
    <property type="match status" value="1"/>
</dbReference>
<keyword evidence="3 8" id="KW-0227">DNA damage</keyword>